<comment type="caution">
    <text evidence="1">The sequence shown here is derived from an EMBL/GenBank/DDBJ whole genome shotgun (WGS) entry which is preliminary data.</text>
</comment>
<organism evidence="1 2">
    <name type="scientific">Brevibacillus panacihumi</name>
    <dbReference type="NCBI Taxonomy" id="497735"/>
    <lineage>
        <taxon>Bacteria</taxon>
        <taxon>Bacillati</taxon>
        <taxon>Bacillota</taxon>
        <taxon>Bacilli</taxon>
        <taxon>Bacillales</taxon>
        <taxon>Paenibacillaceae</taxon>
        <taxon>Brevibacillus</taxon>
    </lineage>
</organism>
<gene>
    <name evidence="1" type="ORF">EDM58_25295</name>
</gene>
<evidence type="ECO:0000313" key="1">
    <source>
        <dbReference type="EMBL" id="RNB67464.1"/>
    </source>
</evidence>
<dbReference type="EMBL" id="RHHT01000091">
    <property type="protein sequence ID" value="RNB67464.1"/>
    <property type="molecule type" value="Genomic_DNA"/>
</dbReference>
<reference evidence="1 2" key="1">
    <citation type="submission" date="2018-10" db="EMBL/GenBank/DDBJ databases">
        <title>Phylogenomics of Brevibacillus.</title>
        <authorList>
            <person name="Dunlap C."/>
        </authorList>
    </citation>
    <scope>NUCLEOTIDE SEQUENCE [LARGE SCALE GENOMIC DNA]</scope>
    <source>
        <strain evidence="1 2">JCM 15085</strain>
    </source>
</reference>
<accession>A0A3M8BVT6</accession>
<protein>
    <submittedName>
        <fullName evidence="1">Uncharacterized protein</fullName>
    </submittedName>
</protein>
<dbReference type="Proteomes" id="UP000281915">
    <property type="component" value="Unassembled WGS sequence"/>
</dbReference>
<dbReference type="Pfam" id="PF26595">
    <property type="entry name" value="A_ENA"/>
    <property type="match status" value="1"/>
</dbReference>
<proteinExistence type="predicted"/>
<sequence>MSLPNIPDITPRIDLKREEVIHLLLASVAMDEISLSQILNAEGENMQRLLERDHVSLEDMIQMNRSVERMLRTMVGKQILLQFKLDQIMELDGKLGGQDDTEEE</sequence>
<dbReference type="AlphaFoldDB" id="A0A3M8BVT6"/>
<name>A0A3M8BVT6_9BACL</name>
<dbReference type="InterPro" id="IPR058705">
    <property type="entry name" value="A_ENA"/>
</dbReference>
<dbReference type="RefSeq" id="WP_122915799.1">
    <property type="nucleotide sequence ID" value="NZ_RHHT01000091.1"/>
</dbReference>
<evidence type="ECO:0000313" key="2">
    <source>
        <dbReference type="Proteomes" id="UP000281915"/>
    </source>
</evidence>